<evidence type="ECO:0000313" key="5">
    <source>
        <dbReference type="Proteomes" id="UP000029507"/>
    </source>
</evidence>
<dbReference type="KEGG" id="pste:PSTEL_05825"/>
<feature type="chain" id="PRO_5001846666" evidence="3">
    <location>
        <begin position="28"/>
        <end position="142"/>
    </location>
</feature>
<dbReference type="Proteomes" id="UP000029507">
    <property type="component" value="Chromosome"/>
</dbReference>
<reference evidence="4 5" key="1">
    <citation type="submission" date="2014-08" db="EMBL/GenBank/DDBJ databases">
        <title>Comparative genomics of the Paenibacillus odorifer group.</title>
        <authorList>
            <person name="den Bakker H.C."/>
            <person name="Tsai Y.-C."/>
            <person name="Martin N."/>
            <person name="Korlach J."/>
            <person name="Wiedmann M."/>
        </authorList>
    </citation>
    <scope>NUCLEOTIDE SEQUENCE [LARGE SCALE GENOMIC DNA]</scope>
    <source>
        <strain evidence="4 5">DSM 14472</strain>
    </source>
</reference>
<keyword evidence="3" id="KW-0732">Signal</keyword>
<dbReference type="EMBL" id="CP009286">
    <property type="protein sequence ID" value="AIQ62687.1"/>
    <property type="molecule type" value="Genomic_DNA"/>
</dbReference>
<dbReference type="HOGENOM" id="CLU_138507_0_0_9"/>
<evidence type="ECO:0000256" key="3">
    <source>
        <dbReference type="SAM" id="SignalP"/>
    </source>
</evidence>
<evidence type="ECO:0000256" key="1">
    <source>
        <dbReference type="SAM" id="Coils"/>
    </source>
</evidence>
<dbReference type="STRING" id="169760.PSTEL_05825"/>
<keyword evidence="2" id="KW-1133">Transmembrane helix</keyword>
<feature type="signal peptide" evidence="3">
    <location>
        <begin position="1"/>
        <end position="27"/>
    </location>
</feature>
<proteinExistence type="predicted"/>
<keyword evidence="2" id="KW-0812">Transmembrane</keyword>
<feature type="transmembrane region" description="Helical" evidence="2">
    <location>
        <begin position="108"/>
        <end position="127"/>
    </location>
</feature>
<evidence type="ECO:0000256" key="2">
    <source>
        <dbReference type="SAM" id="Phobius"/>
    </source>
</evidence>
<gene>
    <name evidence="4" type="ORF">PSTEL_05825</name>
</gene>
<feature type="coiled-coil region" evidence="1">
    <location>
        <begin position="47"/>
        <end position="98"/>
    </location>
</feature>
<name>A0A089LP78_9BACL</name>
<protein>
    <submittedName>
        <fullName evidence="4">Uncharacterized protein</fullName>
    </submittedName>
</protein>
<keyword evidence="5" id="KW-1185">Reference proteome</keyword>
<dbReference type="AlphaFoldDB" id="A0A089LP78"/>
<organism evidence="4 5">
    <name type="scientific">Paenibacillus stellifer</name>
    <dbReference type="NCBI Taxonomy" id="169760"/>
    <lineage>
        <taxon>Bacteria</taxon>
        <taxon>Bacillati</taxon>
        <taxon>Bacillota</taxon>
        <taxon>Bacilli</taxon>
        <taxon>Bacillales</taxon>
        <taxon>Paenibacillaceae</taxon>
        <taxon>Paenibacillus</taxon>
    </lineage>
</organism>
<keyword evidence="2" id="KW-0472">Membrane</keyword>
<keyword evidence="1" id="KW-0175">Coiled coil</keyword>
<evidence type="ECO:0000313" key="4">
    <source>
        <dbReference type="EMBL" id="AIQ62687.1"/>
    </source>
</evidence>
<sequence length="142" mass="16577">MIIPRLLTALLLAAGLLFSLPATPAHANVFNDMYKGLEQFSELPGQMSELKDSYQQTVNELEQTKSQLEDYRNENVTLQEKNQQLTKMLDELRDERTARERYIRRLKITALTGLGLVVGYFILIRVIRFSMRSRSGRRDQWR</sequence>
<accession>A0A089LP78</accession>